<dbReference type="AlphaFoldDB" id="A0A917SMS9"/>
<dbReference type="Pfam" id="PF12833">
    <property type="entry name" value="HTH_18"/>
    <property type="match status" value="1"/>
</dbReference>
<comment type="caution">
    <text evidence="5">The sequence shown here is derived from an EMBL/GenBank/DDBJ whole genome shotgun (WGS) entry which is preliminary data.</text>
</comment>
<proteinExistence type="predicted"/>
<dbReference type="InterPro" id="IPR018060">
    <property type="entry name" value="HTH_AraC"/>
</dbReference>
<dbReference type="Gene3D" id="1.10.10.60">
    <property type="entry name" value="Homeodomain-like"/>
    <property type="match status" value="1"/>
</dbReference>
<name>A0A917SMS9_9RHOB</name>
<dbReference type="GO" id="GO:0043565">
    <property type="term" value="F:sequence-specific DNA binding"/>
    <property type="evidence" value="ECO:0007669"/>
    <property type="project" value="InterPro"/>
</dbReference>
<dbReference type="PROSITE" id="PS01124">
    <property type="entry name" value="HTH_ARAC_FAMILY_2"/>
    <property type="match status" value="1"/>
</dbReference>
<accession>A0A917SMS9</accession>
<gene>
    <name evidence="5" type="primary">pobR</name>
    <name evidence="5" type="ORF">GCM10011534_08130</name>
</gene>
<dbReference type="SMART" id="SM00342">
    <property type="entry name" value="HTH_ARAC"/>
    <property type="match status" value="1"/>
</dbReference>
<evidence type="ECO:0000313" key="5">
    <source>
        <dbReference type="EMBL" id="GGL88465.1"/>
    </source>
</evidence>
<dbReference type="InterPro" id="IPR009057">
    <property type="entry name" value="Homeodomain-like_sf"/>
</dbReference>
<evidence type="ECO:0000313" key="6">
    <source>
        <dbReference type="Proteomes" id="UP000649829"/>
    </source>
</evidence>
<dbReference type="EMBL" id="BMLF01000001">
    <property type="protein sequence ID" value="GGL88465.1"/>
    <property type="molecule type" value="Genomic_DNA"/>
</dbReference>
<reference evidence="5" key="1">
    <citation type="journal article" date="2014" name="Int. J. Syst. Evol. Microbiol.">
        <title>Complete genome sequence of Corynebacterium casei LMG S-19264T (=DSM 44701T), isolated from a smear-ripened cheese.</title>
        <authorList>
            <consortium name="US DOE Joint Genome Institute (JGI-PGF)"/>
            <person name="Walter F."/>
            <person name="Albersmeier A."/>
            <person name="Kalinowski J."/>
            <person name="Ruckert C."/>
        </authorList>
    </citation>
    <scope>NUCLEOTIDE SEQUENCE</scope>
    <source>
        <strain evidence="5">CGMCC 1.6293</strain>
    </source>
</reference>
<keyword evidence="3" id="KW-0804">Transcription</keyword>
<dbReference type="InterPro" id="IPR003313">
    <property type="entry name" value="AraC-bd"/>
</dbReference>
<keyword evidence="1" id="KW-0805">Transcription regulation</keyword>
<organism evidence="5 6">
    <name type="scientific">Pseudooceanicola nanhaiensis</name>
    <dbReference type="NCBI Taxonomy" id="375761"/>
    <lineage>
        <taxon>Bacteria</taxon>
        <taxon>Pseudomonadati</taxon>
        <taxon>Pseudomonadota</taxon>
        <taxon>Alphaproteobacteria</taxon>
        <taxon>Rhodobacterales</taxon>
        <taxon>Paracoccaceae</taxon>
        <taxon>Pseudooceanicola</taxon>
    </lineage>
</organism>
<evidence type="ECO:0000256" key="1">
    <source>
        <dbReference type="ARBA" id="ARBA00023015"/>
    </source>
</evidence>
<dbReference type="Pfam" id="PF02311">
    <property type="entry name" value="AraC_binding"/>
    <property type="match status" value="1"/>
</dbReference>
<dbReference type="GO" id="GO:0003700">
    <property type="term" value="F:DNA-binding transcription factor activity"/>
    <property type="evidence" value="ECO:0007669"/>
    <property type="project" value="InterPro"/>
</dbReference>
<dbReference type="PANTHER" id="PTHR46796:SF6">
    <property type="entry name" value="ARAC SUBFAMILY"/>
    <property type="match status" value="1"/>
</dbReference>
<sequence length="269" mass="29071">MPISIPTSRPYLSSLGQLARGGAWRLTLPHSHDHDLFVWTTRGQGIVHVTGRRRGLGVHNALLVPAGAMIAIDLGKQGFAQAMTVPAGTVAGFPREPVLLRVRDVQMQGEITNLLEALLREQSTERPLTAEAAQAHAALISVWFRRTRDAVPERDPSPTAAERLAAAFTELAERHHASGRPMADYAEMLGVTPTHLTRVCRHCAGLTAAAMLSARVLHAARCGLADTTEPVSEIAGRLGFSSPAYFSRFVHHHTGRSPTELRRAATTGK</sequence>
<evidence type="ECO:0000256" key="2">
    <source>
        <dbReference type="ARBA" id="ARBA00023125"/>
    </source>
</evidence>
<dbReference type="RefSeq" id="WP_036538338.1">
    <property type="nucleotide sequence ID" value="NZ_BMLF01000001.1"/>
</dbReference>
<dbReference type="SUPFAM" id="SSF51215">
    <property type="entry name" value="Regulatory protein AraC"/>
    <property type="match status" value="1"/>
</dbReference>
<dbReference type="PANTHER" id="PTHR46796">
    <property type="entry name" value="HTH-TYPE TRANSCRIPTIONAL ACTIVATOR RHAS-RELATED"/>
    <property type="match status" value="1"/>
</dbReference>
<evidence type="ECO:0000259" key="4">
    <source>
        <dbReference type="PROSITE" id="PS01124"/>
    </source>
</evidence>
<protein>
    <submittedName>
        <fullName evidence="5">AraC family transcriptional regulator</fullName>
    </submittedName>
</protein>
<dbReference type="Proteomes" id="UP000649829">
    <property type="component" value="Unassembled WGS sequence"/>
</dbReference>
<dbReference type="InterPro" id="IPR050204">
    <property type="entry name" value="AraC_XylS_family_regulators"/>
</dbReference>
<keyword evidence="2" id="KW-0238">DNA-binding</keyword>
<reference evidence="5" key="2">
    <citation type="submission" date="2020-09" db="EMBL/GenBank/DDBJ databases">
        <authorList>
            <person name="Sun Q."/>
            <person name="Zhou Y."/>
        </authorList>
    </citation>
    <scope>NUCLEOTIDE SEQUENCE</scope>
    <source>
        <strain evidence="5">CGMCC 1.6293</strain>
    </source>
</reference>
<evidence type="ECO:0000256" key="3">
    <source>
        <dbReference type="ARBA" id="ARBA00023163"/>
    </source>
</evidence>
<feature type="domain" description="HTH araC/xylS-type" evidence="4">
    <location>
        <begin position="166"/>
        <end position="264"/>
    </location>
</feature>
<dbReference type="SUPFAM" id="SSF46689">
    <property type="entry name" value="Homeodomain-like"/>
    <property type="match status" value="1"/>
</dbReference>
<keyword evidence="6" id="KW-1185">Reference proteome</keyword>
<dbReference type="InterPro" id="IPR037923">
    <property type="entry name" value="HTH-like"/>
</dbReference>